<feature type="signal peptide" evidence="8">
    <location>
        <begin position="1"/>
        <end position="22"/>
    </location>
</feature>
<keyword evidence="12" id="KW-1185">Reference proteome</keyword>
<keyword evidence="6" id="KW-0472">Membrane</keyword>
<dbReference type="OrthoDB" id="443402at2759"/>
<organism evidence="11 12">
    <name type="scientific">Thraustotheca clavata</name>
    <dbReference type="NCBI Taxonomy" id="74557"/>
    <lineage>
        <taxon>Eukaryota</taxon>
        <taxon>Sar</taxon>
        <taxon>Stramenopiles</taxon>
        <taxon>Oomycota</taxon>
        <taxon>Saprolegniomycetes</taxon>
        <taxon>Saprolegniales</taxon>
        <taxon>Achlyaceae</taxon>
        <taxon>Thraustotheca</taxon>
    </lineage>
</organism>
<dbReference type="GO" id="GO:0072546">
    <property type="term" value="C:EMC complex"/>
    <property type="evidence" value="ECO:0007669"/>
    <property type="project" value="TreeGrafter"/>
</dbReference>
<evidence type="ECO:0000259" key="9">
    <source>
        <dbReference type="Pfam" id="PF08123"/>
    </source>
</evidence>
<feature type="domain" description="DOT1" evidence="9">
    <location>
        <begin position="282"/>
        <end position="380"/>
    </location>
</feature>
<dbReference type="PANTHER" id="PTHR13605:SF4">
    <property type="entry name" value="ER MEMBRANE PROTEIN COMPLEX SUBUNIT 7"/>
    <property type="match status" value="1"/>
</dbReference>
<keyword evidence="5" id="KW-1133">Transmembrane helix</keyword>
<evidence type="ECO:0000256" key="5">
    <source>
        <dbReference type="ARBA" id="ARBA00022989"/>
    </source>
</evidence>
<feature type="compositionally biased region" description="Basic and acidic residues" evidence="7">
    <location>
        <begin position="194"/>
        <end position="208"/>
    </location>
</feature>
<dbReference type="GO" id="GO:0030246">
    <property type="term" value="F:carbohydrate binding"/>
    <property type="evidence" value="ECO:0007669"/>
    <property type="project" value="InterPro"/>
</dbReference>
<dbReference type="InterPro" id="IPR039163">
    <property type="entry name" value="EMC7"/>
</dbReference>
<dbReference type="GO" id="GO:0031151">
    <property type="term" value="F:histone H3K79 methyltransferase activity"/>
    <property type="evidence" value="ECO:0007669"/>
    <property type="project" value="InterPro"/>
</dbReference>
<evidence type="ECO:0000259" key="10">
    <source>
        <dbReference type="Pfam" id="PF09430"/>
    </source>
</evidence>
<reference evidence="11 12" key="1">
    <citation type="journal article" date="2014" name="Genome Biol. Evol.">
        <title>The secreted proteins of Achlya hypogyna and Thraustotheca clavata identify the ancestral oomycete secretome and reveal gene acquisitions by horizontal gene transfer.</title>
        <authorList>
            <person name="Misner I."/>
            <person name="Blouin N."/>
            <person name="Leonard G."/>
            <person name="Richards T.A."/>
            <person name="Lane C.E."/>
        </authorList>
    </citation>
    <scope>NUCLEOTIDE SEQUENCE [LARGE SCALE GENOMIC DNA]</scope>
    <source>
        <strain evidence="11 12">ATCC 34112</strain>
    </source>
</reference>
<dbReference type="InterPro" id="IPR019008">
    <property type="entry name" value="Beta_sandwich_EMC7"/>
</dbReference>
<name>A0A1W0A9U8_9STRA</name>
<dbReference type="InterPro" id="IPR025789">
    <property type="entry name" value="DOT1_dom"/>
</dbReference>
<evidence type="ECO:0000256" key="4">
    <source>
        <dbReference type="ARBA" id="ARBA00022729"/>
    </source>
</evidence>
<dbReference type="Gene3D" id="3.40.50.150">
    <property type="entry name" value="Vaccinia Virus protein VP39"/>
    <property type="match status" value="1"/>
</dbReference>
<accession>A0A1W0A9U8</accession>
<dbReference type="InterPro" id="IPR013784">
    <property type="entry name" value="Carb-bd-like_fold"/>
</dbReference>
<dbReference type="EMBL" id="JNBS01000282">
    <property type="protein sequence ID" value="OQS07053.1"/>
    <property type="molecule type" value="Genomic_DNA"/>
</dbReference>
<feature type="region of interest" description="Disordered" evidence="7">
    <location>
        <begin position="193"/>
        <end position="231"/>
    </location>
</feature>
<dbReference type="Pfam" id="PF09430">
    <property type="entry name" value="EMC7_beta-sandw"/>
    <property type="match status" value="1"/>
</dbReference>
<dbReference type="Pfam" id="PF08123">
    <property type="entry name" value="DOT1"/>
    <property type="match status" value="1"/>
</dbReference>
<keyword evidence="4 8" id="KW-0732">Signal</keyword>
<comment type="similarity">
    <text evidence="2">Belongs to the EMC7 family.</text>
</comment>
<dbReference type="SUPFAM" id="SSF49452">
    <property type="entry name" value="Starch-binding domain-like"/>
    <property type="match status" value="1"/>
</dbReference>
<evidence type="ECO:0000256" key="3">
    <source>
        <dbReference type="ARBA" id="ARBA00022692"/>
    </source>
</evidence>
<evidence type="ECO:0000313" key="11">
    <source>
        <dbReference type="EMBL" id="OQS07053.1"/>
    </source>
</evidence>
<dbReference type="Gene3D" id="2.60.40.1120">
    <property type="entry name" value="Carboxypeptidase-like, regulatory domain"/>
    <property type="match status" value="1"/>
</dbReference>
<comment type="subcellular location">
    <subcellularLocation>
        <location evidence="1">Membrane</location>
        <topology evidence="1">Single-pass membrane protein</topology>
    </subcellularLocation>
</comment>
<comment type="caution">
    <text evidence="11">The sequence shown here is derived from an EMBL/GenBank/DDBJ whole genome shotgun (WGS) entry which is preliminary data.</text>
</comment>
<evidence type="ECO:0000256" key="7">
    <source>
        <dbReference type="SAM" id="MobiDB-lite"/>
    </source>
</evidence>
<feature type="domain" description="ER membrane protein complex subunit 7 beta-sandwich" evidence="10">
    <location>
        <begin position="41"/>
        <end position="145"/>
    </location>
</feature>
<protein>
    <recommendedName>
        <fullName evidence="13">DOT1 domain-containing protein</fullName>
    </recommendedName>
</protein>
<sequence>MAMRFLTLVGVFVCGLLTFVGAVNIEGRIYLPAATDDEAPMSPFQVVLDGGVRSTLSTADGHFVFHDVVPGRYTVDVYTPLYMFSQFKVDISADENIRVLEFKYPGTGKLPVSHPLVVEAHGKIQYFQPRERLSIMDLVRNPSFLALVVPIVMVWLLPKLSEGMMDPEEYKRAQDEMGTSDPQQMLRGIFGGAEAKDAEDRKNGREGMLENVSPRKRRLEERVKSGKRSKKTVTLNHTTAKPLSDKRSLELAAEFIDHDVSSLYKVIHKQTGALGGNAAGGAIYGEITKNSMGRILEYMQEHCELGRDSVFLDIGSGLGKPNFHASLAPGVAVSYGIELEDQRWQLSLSNLQGVLKTFALYSKINPVIFTHGDITDAKTLEPFSHVYSFDVGFPPTVMAHVANCFNQSASANFFISFHPPRKVLEQYGFKVEELGRLPTSMAGSKEGHLVYFYRKIKRKADTEDKRVDPLFGVGFQVVQEGHDAVLSWVEEQVAKRFNQGRTRRQVQMAKAATPTSLREKKLETFYKVVRRGALSAKAK</sequence>
<keyword evidence="3" id="KW-0812">Transmembrane</keyword>
<proteinExistence type="inferred from homology"/>
<dbReference type="SUPFAM" id="SSF53335">
    <property type="entry name" value="S-adenosyl-L-methionine-dependent methyltransferases"/>
    <property type="match status" value="1"/>
</dbReference>
<evidence type="ECO:0000256" key="2">
    <source>
        <dbReference type="ARBA" id="ARBA00008880"/>
    </source>
</evidence>
<evidence type="ECO:0000256" key="8">
    <source>
        <dbReference type="SAM" id="SignalP"/>
    </source>
</evidence>
<evidence type="ECO:0000256" key="1">
    <source>
        <dbReference type="ARBA" id="ARBA00004167"/>
    </source>
</evidence>
<dbReference type="InterPro" id="IPR029063">
    <property type="entry name" value="SAM-dependent_MTases_sf"/>
</dbReference>
<dbReference type="AlphaFoldDB" id="A0A1W0A9U8"/>
<dbReference type="STRING" id="74557.A0A1W0A9U8"/>
<gene>
    <name evidence="11" type="ORF">THRCLA_00938</name>
</gene>
<evidence type="ECO:0008006" key="13">
    <source>
        <dbReference type="Google" id="ProtNLM"/>
    </source>
</evidence>
<feature type="chain" id="PRO_5012461356" description="DOT1 domain-containing protein" evidence="8">
    <location>
        <begin position="23"/>
        <end position="539"/>
    </location>
</feature>
<dbReference type="Proteomes" id="UP000243217">
    <property type="component" value="Unassembled WGS sequence"/>
</dbReference>
<dbReference type="PANTHER" id="PTHR13605">
    <property type="entry name" value="ER MEMBRANE PROTEIN COMPLEX SUBUNIT 7"/>
    <property type="match status" value="1"/>
</dbReference>
<evidence type="ECO:0000313" key="12">
    <source>
        <dbReference type="Proteomes" id="UP000243217"/>
    </source>
</evidence>
<evidence type="ECO:0000256" key="6">
    <source>
        <dbReference type="ARBA" id="ARBA00023136"/>
    </source>
</evidence>